<dbReference type="InterPro" id="IPR009030">
    <property type="entry name" value="Growth_fac_rcpt_cys_sf"/>
</dbReference>
<dbReference type="AlphaFoldDB" id="A0A2P6V4E9"/>
<evidence type="ECO:0000313" key="2">
    <source>
        <dbReference type="EMBL" id="PSC68958.1"/>
    </source>
</evidence>
<dbReference type="InterPro" id="IPR006212">
    <property type="entry name" value="Furin_repeat"/>
</dbReference>
<keyword evidence="3" id="KW-1185">Reference proteome</keyword>
<dbReference type="Proteomes" id="UP000239649">
    <property type="component" value="Unassembled WGS sequence"/>
</dbReference>
<dbReference type="STRING" id="554055.A0A2P6V4E9"/>
<dbReference type="InterPro" id="IPR052798">
    <property type="entry name" value="Giardia_VSA"/>
</dbReference>
<proteinExistence type="predicted"/>
<evidence type="ECO:0000256" key="1">
    <source>
        <dbReference type="SAM" id="SignalP"/>
    </source>
</evidence>
<dbReference type="SUPFAM" id="SSF57184">
    <property type="entry name" value="Growth factor receptor domain"/>
    <property type="match status" value="1"/>
</dbReference>
<feature type="chain" id="PRO_5015153103" evidence="1">
    <location>
        <begin position="25"/>
        <end position="327"/>
    </location>
</feature>
<gene>
    <name evidence="2" type="ORF">C2E20_7482</name>
</gene>
<keyword evidence="1" id="KW-0732">Signal</keyword>
<protein>
    <submittedName>
        <fullName evidence="2">Serine threonine isoform A</fullName>
    </submittedName>
</protein>
<dbReference type="EMBL" id="LHPF02000031">
    <property type="protein sequence ID" value="PSC68958.1"/>
    <property type="molecule type" value="Genomic_DNA"/>
</dbReference>
<accession>A0A2P6V4E9</accession>
<sequence>MRTETGALLAVIAALMLLAAPAAAAGKCVENPDGLDDLTLGPCQTCSADGTKCAVCWNSFGLTPAGECVQCNVTGTFGKYCDVCEGEDPSFCLTCGGNDEEPLDFALYATAEGKCKKSPVKHCAVAESLTGACTTCNTQFGLVEGDCVACKDQDRCLICDGDASKCSECYGGYVPDPKTRQCTTCPKDCERCSTADTCDHCSWGFALNKEQTGCVACPAGCDACSAPDTCNTCEKGYTLVDGVCKPCDAKYCTLCEGGPSACTICDTFPADGSGPWGLDTQTGACTLCSIKNCDSCQTDSTACDWCADGYSYNSDTKNCDEDPSSSN</sequence>
<dbReference type="SMART" id="SM00261">
    <property type="entry name" value="FU"/>
    <property type="match status" value="3"/>
</dbReference>
<feature type="signal peptide" evidence="1">
    <location>
        <begin position="1"/>
        <end position="24"/>
    </location>
</feature>
<dbReference type="Gene3D" id="2.10.220.10">
    <property type="entry name" value="Hormone Receptor, Insulin-like Growth Factor Receptor 1, Chain A, domain 2"/>
    <property type="match status" value="2"/>
</dbReference>
<evidence type="ECO:0000313" key="3">
    <source>
        <dbReference type="Proteomes" id="UP000239649"/>
    </source>
</evidence>
<dbReference type="PANTHER" id="PTHR23275:SF100">
    <property type="entry name" value="EGF-LIKE DOMAIN-CONTAINING PROTEIN"/>
    <property type="match status" value="1"/>
</dbReference>
<reference evidence="2 3" key="1">
    <citation type="journal article" date="2018" name="Plant J.">
        <title>Genome sequences of Chlorella sorokiniana UTEX 1602 and Micractinium conductrix SAG 241.80: implications to maltose excretion by a green alga.</title>
        <authorList>
            <person name="Arriola M.B."/>
            <person name="Velmurugan N."/>
            <person name="Zhang Y."/>
            <person name="Plunkett M.H."/>
            <person name="Hondzo H."/>
            <person name="Barney B.M."/>
        </authorList>
    </citation>
    <scope>NUCLEOTIDE SEQUENCE [LARGE SCALE GENOMIC DNA]</scope>
    <source>
        <strain evidence="2 3">SAG 241.80</strain>
    </source>
</reference>
<dbReference type="PANTHER" id="PTHR23275">
    <property type="entry name" value="CABRIOLET.-RELATED"/>
    <property type="match status" value="1"/>
</dbReference>
<organism evidence="2 3">
    <name type="scientific">Micractinium conductrix</name>
    <dbReference type="NCBI Taxonomy" id="554055"/>
    <lineage>
        <taxon>Eukaryota</taxon>
        <taxon>Viridiplantae</taxon>
        <taxon>Chlorophyta</taxon>
        <taxon>core chlorophytes</taxon>
        <taxon>Trebouxiophyceae</taxon>
        <taxon>Chlorellales</taxon>
        <taxon>Chlorellaceae</taxon>
        <taxon>Chlorella clade</taxon>
        <taxon>Micractinium</taxon>
    </lineage>
</organism>
<name>A0A2P6V4E9_9CHLO</name>
<dbReference type="OrthoDB" id="515847at2759"/>
<comment type="caution">
    <text evidence="2">The sequence shown here is derived from an EMBL/GenBank/DDBJ whole genome shotgun (WGS) entry which is preliminary data.</text>
</comment>